<dbReference type="EMBL" id="BATC01000005">
    <property type="protein sequence ID" value="GAD58207.1"/>
    <property type="molecule type" value="Genomic_DNA"/>
</dbReference>
<organism evidence="2 3">
    <name type="scientific">Brevundimonas abyssalis TAR-001</name>
    <dbReference type="NCBI Taxonomy" id="1391729"/>
    <lineage>
        <taxon>Bacteria</taxon>
        <taxon>Pseudomonadati</taxon>
        <taxon>Pseudomonadota</taxon>
        <taxon>Alphaproteobacteria</taxon>
        <taxon>Caulobacterales</taxon>
        <taxon>Caulobacteraceae</taxon>
        <taxon>Brevundimonas</taxon>
    </lineage>
</organism>
<evidence type="ECO:0000313" key="3">
    <source>
        <dbReference type="Proteomes" id="UP000016569"/>
    </source>
</evidence>
<reference evidence="3" key="1">
    <citation type="journal article" date="2013" name="Genome Announc.">
        <title>Draft Genome Sequence of the Dimorphic Prosthecate Bacterium Brevundimonas abyssalis TAR-001T.</title>
        <authorList>
            <person name="Tsubouchi T."/>
            <person name="Nishi S."/>
            <person name="Usui K."/>
            <person name="Shimane Y."/>
            <person name="Takaki Y."/>
            <person name="Maruyama T."/>
            <person name="Hatada Y."/>
        </authorList>
    </citation>
    <scope>NUCLEOTIDE SEQUENCE [LARGE SCALE GENOMIC DNA]</scope>
    <source>
        <strain evidence="3">TAR-001</strain>
    </source>
</reference>
<sequence length="97" mass="11082">MTDFRDVPAENRFEQGFTDAEGELRRVWADYARQGDRRVILHVEAEPELRGSGAAGDFMTRLADHARTHDLKLIPRCAYAVAWFRRHPDAADVVSDL</sequence>
<dbReference type="GO" id="GO:0016740">
    <property type="term" value="F:transferase activity"/>
    <property type="evidence" value="ECO:0007669"/>
    <property type="project" value="UniProtKB-KW"/>
</dbReference>
<name>A0A8E0KM28_9CAUL</name>
<protein>
    <submittedName>
        <fullName evidence="2">Acetyltransferase</fullName>
    </submittedName>
</protein>
<dbReference type="RefSeq" id="WP_021696303.1">
    <property type="nucleotide sequence ID" value="NZ_BATC01000005.1"/>
</dbReference>
<dbReference type="SUPFAM" id="SSF55729">
    <property type="entry name" value="Acyl-CoA N-acyltransferases (Nat)"/>
    <property type="match status" value="1"/>
</dbReference>
<keyword evidence="2" id="KW-0808">Transferase</keyword>
<dbReference type="Proteomes" id="UP000016569">
    <property type="component" value="Unassembled WGS sequence"/>
</dbReference>
<proteinExistence type="predicted"/>
<evidence type="ECO:0000313" key="2">
    <source>
        <dbReference type="EMBL" id="GAD58207.1"/>
    </source>
</evidence>
<dbReference type="OrthoDB" id="9800945at2"/>
<accession>A0A8E0KM28</accession>
<keyword evidence="3" id="KW-1185">Reference proteome</keyword>
<comment type="caution">
    <text evidence="2">The sequence shown here is derived from an EMBL/GenBank/DDBJ whole genome shotgun (WGS) entry which is preliminary data.</text>
</comment>
<dbReference type="InterPro" id="IPR016181">
    <property type="entry name" value="Acyl_CoA_acyltransferase"/>
</dbReference>
<dbReference type="PROSITE" id="PS51729">
    <property type="entry name" value="GNAT_YJDJ"/>
    <property type="match status" value="1"/>
</dbReference>
<dbReference type="AlphaFoldDB" id="A0A8E0KM28"/>
<feature type="domain" description="N-acetyltransferase" evidence="1">
    <location>
        <begin position="9"/>
        <end position="95"/>
    </location>
</feature>
<dbReference type="Pfam" id="PF14542">
    <property type="entry name" value="Acetyltransf_CG"/>
    <property type="match status" value="1"/>
</dbReference>
<dbReference type="Gene3D" id="3.40.630.30">
    <property type="match status" value="1"/>
</dbReference>
<dbReference type="InterPro" id="IPR031165">
    <property type="entry name" value="GNAT_YJDJ"/>
</dbReference>
<evidence type="ECO:0000259" key="1">
    <source>
        <dbReference type="PROSITE" id="PS51729"/>
    </source>
</evidence>
<gene>
    <name evidence="2" type="ORF">MBEBAB_0457</name>
</gene>